<reference evidence="8 9" key="1">
    <citation type="submission" date="2025-05" db="UniProtKB">
        <authorList>
            <consortium name="RefSeq"/>
        </authorList>
    </citation>
    <scope>IDENTIFICATION</scope>
    <source>
        <tissue evidence="8 9">Liver</tissue>
    </source>
</reference>
<feature type="domain" description="IRG-type G" evidence="6">
    <location>
        <begin position="69"/>
        <end position="251"/>
    </location>
</feature>
<dbReference type="Gene3D" id="3.40.50.300">
    <property type="entry name" value="P-loop containing nucleotide triphosphate hydrolases"/>
    <property type="match status" value="1"/>
</dbReference>
<keyword evidence="5" id="KW-0472">Membrane</keyword>
<dbReference type="GO" id="GO:0005525">
    <property type="term" value="F:GTP binding"/>
    <property type="evidence" value="ECO:0007669"/>
    <property type="project" value="UniProtKB-KW"/>
</dbReference>
<keyword evidence="5" id="KW-0812">Transmembrane</keyword>
<keyword evidence="2" id="KW-0547">Nucleotide-binding</keyword>
<gene>
    <name evidence="8 9" type="primary">LOC101834191</name>
</gene>
<dbReference type="InterPro" id="IPR051515">
    <property type="entry name" value="IRG"/>
</dbReference>
<dbReference type="AlphaFoldDB" id="A0A3Q0CSX4"/>
<keyword evidence="3" id="KW-0378">Hydrolase</keyword>
<dbReference type="GO" id="GO:0003924">
    <property type="term" value="F:GTPase activity"/>
    <property type="evidence" value="ECO:0007669"/>
    <property type="project" value="TreeGrafter"/>
</dbReference>
<dbReference type="KEGG" id="maua:101834191"/>
<accession>A0A3Q0CSX4</accession>
<dbReference type="GO" id="GO:0035458">
    <property type="term" value="P:cellular response to interferon-beta"/>
    <property type="evidence" value="ECO:0007669"/>
    <property type="project" value="TreeGrafter"/>
</dbReference>
<dbReference type="Proteomes" id="UP000886700">
    <property type="component" value="Unplaced"/>
</dbReference>
<dbReference type="RefSeq" id="XP_021085530.2">
    <property type="nucleotide sequence ID" value="XM_021229871.2"/>
</dbReference>
<keyword evidence="4" id="KW-0342">GTP-binding</keyword>
<dbReference type="InterPro" id="IPR030385">
    <property type="entry name" value="G_IRG_dom"/>
</dbReference>
<dbReference type="RefSeq" id="XP_040597705.1">
    <property type="nucleotide sequence ID" value="XM_040741771.1"/>
</dbReference>
<dbReference type="InterPro" id="IPR007743">
    <property type="entry name" value="Immunity-related_GTPase-like"/>
</dbReference>
<comment type="similarity">
    <text evidence="1">Belongs to the TRAFAC class dynamin-like GTPase superfamily. IRG family.</text>
</comment>
<dbReference type="PROSITE" id="PS51716">
    <property type="entry name" value="G_IRG"/>
    <property type="match status" value="1"/>
</dbReference>
<organism evidence="7 8">
    <name type="scientific">Mesocricetus auratus</name>
    <name type="common">Golden hamster</name>
    <dbReference type="NCBI Taxonomy" id="10036"/>
    <lineage>
        <taxon>Eukaryota</taxon>
        <taxon>Metazoa</taxon>
        <taxon>Chordata</taxon>
        <taxon>Craniata</taxon>
        <taxon>Vertebrata</taxon>
        <taxon>Euteleostomi</taxon>
        <taxon>Mammalia</taxon>
        <taxon>Eutheria</taxon>
        <taxon>Euarchontoglires</taxon>
        <taxon>Glires</taxon>
        <taxon>Rodentia</taxon>
        <taxon>Myomorpha</taxon>
        <taxon>Muroidea</taxon>
        <taxon>Cricetidae</taxon>
        <taxon>Cricetinae</taxon>
        <taxon>Mesocricetus</taxon>
    </lineage>
</organism>
<evidence type="ECO:0000256" key="3">
    <source>
        <dbReference type="ARBA" id="ARBA00022801"/>
    </source>
</evidence>
<dbReference type="Pfam" id="PF05049">
    <property type="entry name" value="IIGP"/>
    <property type="match status" value="1"/>
</dbReference>
<protein>
    <submittedName>
        <fullName evidence="8 9">Interferon-inducible GTPase 1</fullName>
    </submittedName>
</protein>
<dbReference type="GeneID" id="101834191"/>
<evidence type="ECO:0000256" key="4">
    <source>
        <dbReference type="ARBA" id="ARBA00023134"/>
    </source>
</evidence>
<sequence length="456" mass="51682">MGQSSSDTAKDGGHEDLVSSFTVYLKTMKREKEIISEENIRLIQLHLKKGNIKGANSVISKALKNIDEAPISIALTGESGAGKSSFINALRGVGAEDQGAAKVGVVETTMERTPYKHPRIKTLTLWDLPGIGTINFPPKDYLEEVQFQEYDFFVIVSATRFTKLELELAKAIRFMKKNYYFVRTKVDIDLHNEKKSKPRTFDKENTMAKIRSYCENTFIQNNMDAPQIFLISSSVLSDYGFQILMDTLIKDLPAQKRHNFTLSMTNITDAAIDRKRESMQQTIWLEAFKAGLLATVPAVGILRDDAERLKVKLNHYRVLFGVDDESLEDMAKNSEVPVEQLKEIIKSPYLLETKKEKTLGEIFLKYLEIFASANGGLLAAGLYFGKTFYLHHIFLDAVTEDAKALLRETYSKSSSNSPDPQLLTMNKCYSFLISLTGFVVICFVLFYLDLWEWNNM</sequence>
<dbReference type="GO" id="GO:0005789">
    <property type="term" value="C:endoplasmic reticulum membrane"/>
    <property type="evidence" value="ECO:0007669"/>
    <property type="project" value="TreeGrafter"/>
</dbReference>
<proteinExistence type="inferred from homology"/>
<dbReference type="GO" id="GO:0000045">
    <property type="term" value="P:autophagosome assembly"/>
    <property type="evidence" value="ECO:0007669"/>
    <property type="project" value="TreeGrafter"/>
</dbReference>
<evidence type="ECO:0000313" key="7">
    <source>
        <dbReference type="Proteomes" id="UP000886700"/>
    </source>
</evidence>
<name>A0A3Q0CSX4_MESAU</name>
<evidence type="ECO:0000256" key="2">
    <source>
        <dbReference type="ARBA" id="ARBA00022741"/>
    </source>
</evidence>
<dbReference type="PANTHER" id="PTHR32341:SF4">
    <property type="entry name" value="INTERFERON-GAMMA-INDUCIBLE GTPASE IFGGA3 PROTEIN-RELATED"/>
    <property type="match status" value="1"/>
</dbReference>
<dbReference type="GO" id="GO:0045087">
    <property type="term" value="P:innate immune response"/>
    <property type="evidence" value="ECO:0007669"/>
    <property type="project" value="TreeGrafter"/>
</dbReference>
<keyword evidence="5" id="KW-1133">Transmembrane helix</keyword>
<evidence type="ECO:0000313" key="8">
    <source>
        <dbReference type="RefSeq" id="XP_021085530.2"/>
    </source>
</evidence>
<dbReference type="InterPro" id="IPR027417">
    <property type="entry name" value="P-loop_NTPase"/>
</dbReference>
<dbReference type="SUPFAM" id="SSF52540">
    <property type="entry name" value="P-loop containing nucleoside triphosphate hydrolases"/>
    <property type="match status" value="1"/>
</dbReference>
<evidence type="ECO:0000259" key="6">
    <source>
        <dbReference type="PROSITE" id="PS51716"/>
    </source>
</evidence>
<evidence type="ECO:0000256" key="5">
    <source>
        <dbReference type="SAM" id="Phobius"/>
    </source>
</evidence>
<dbReference type="CDD" id="cd04104">
    <property type="entry name" value="p47_IIGP_like"/>
    <property type="match status" value="1"/>
</dbReference>
<dbReference type="PANTHER" id="PTHR32341">
    <property type="entry name" value="INTERFERON-INDUCIBLE GTPASE"/>
    <property type="match status" value="1"/>
</dbReference>
<feature type="transmembrane region" description="Helical" evidence="5">
    <location>
        <begin position="429"/>
        <end position="448"/>
    </location>
</feature>
<evidence type="ECO:0000256" key="1">
    <source>
        <dbReference type="ARBA" id="ARBA00005429"/>
    </source>
</evidence>
<evidence type="ECO:0000313" key="9">
    <source>
        <dbReference type="RefSeq" id="XP_040597705.1"/>
    </source>
</evidence>
<keyword evidence="7" id="KW-1185">Reference proteome</keyword>